<name>A0A2M9D157_9CELL</name>
<dbReference type="InterPro" id="IPR019587">
    <property type="entry name" value="Polyketide_cyclase/dehydratase"/>
</dbReference>
<dbReference type="Proteomes" id="UP000231693">
    <property type="component" value="Unassembled WGS sequence"/>
</dbReference>
<sequence>MVNKEIVESRVMDAPVDAVWRVITTIRDAASVLRGVERIEVVAGDDGPDGYAVGLRWKETRKILGRSGTEEMEVTDVEPGRSTRITAESGGIVYTTTFELQKIGPKTRVVVRFSGITPPDASVVTRGMVALFGGLGTLATGAGLRRDLEDIEKAAAGRLTEMAGGITPTNGEGTTPESAAAAQG</sequence>
<proteinExistence type="predicted"/>
<evidence type="ECO:0000256" key="1">
    <source>
        <dbReference type="SAM" id="MobiDB-lite"/>
    </source>
</evidence>
<dbReference type="RefSeq" id="WP_100422126.1">
    <property type="nucleotide sequence ID" value="NZ_BOOX01000010.1"/>
</dbReference>
<evidence type="ECO:0000313" key="2">
    <source>
        <dbReference type="EMBL" id="PJJ77815.1"/>
    </source>
</evidence>
<dbReference type="SUPFAM" id="SSF55961">
    <property type="entry name" value="Bet v1-like"/>
    <property type="match status" value="1"/>
</dbReference>
<dbReference type="InterPro" id="IPR023393">
    <property type="entry name" value="START-like_dom_sf"/>
</dbReference>
<dbReference type="AlphaFoldDB" id="A0A2M9D157"/>
<feature type="region of interest" description="Disordered" evidence="1">
    <location>
        <begin position="163"/>
        <end position="184"/>
    </location>
</feature>
<evidence type="ECO:0000313" key="3">
    <source>
        <dbReference type="Proteomes" id="UP000231693"/>
    </source>
</evidence>
<gene>
    <name evidence="2" type="ORF">CLV28_1041</name>
</gene>
<protein>
    <submittedName>
        <fullName evidence="2">Polyketide cyclase/dehydrase/lipid transport protein</fullName>
    </submittedName>
</protein>
<reference evidence="2 3" key="1">
    <citation type="submission" date="2017-11" db="EMBL/GenBank/DDBJ databases">
        <title>Genomic Encyclopedia of Archaeal and Bacterial Type Strains, Phase II (KMG-II): From Individual Species to Whole Genera.</title>
        <authorList>
            <person name="Goeker M."/>
        </authorList>
    </citation>
    <scope>NUCLEOTIDE SEQUENCE [LARGE SCALE GENOMIC DNA]</scope>
    <source>
        <strain evidence="2 3">DSM 25478</strain>
    </source>
</reference>
<feature type="compositionally biased region" description="Polar residues" evidence="1">
    <location>
        <begin position="167"/>
        <end position="177"/>
    </location>
</feature>
<accession>A0A2M9D157</accession>
<organism evidence="2 3">
    <name type="scientific">Sediminihabitans luteus</name>
    <dbReference type="NCBI Taxonomy" id="1138585"/>
    <lineage>
        <taxon>Bacteria</taxon>
        <taxon>Bacillati</taxon>
        <taxon>Actinomycetota</taxon>
        <taxon>Actinomycetes</taxon>
        <taxon>Micrococcales</taxon>
        <taxon>Cellulomonadaceae</taxon>
        <taxon>Sediminihabitans</taxon>
    </lineage>
</organism>
<dbReference type="Gene3D" id="3.30.530.20">
    <property type="match status" value="1"/>
</dbReference>
<dbReference type="OrthoDB" id="191189at2"/>
<dbReference type="Pfam" id="PF10604">
    <property type="entry name" value="Polyketide_cyc2"/>
    <property type="match status" value="1"/>
</dbReference>
<comment type="caution">
    <text evidence="2">The sequence shown here is derived from an EMBL/GenBank/DDBJ whole genome shotgun (WGS) entry which is preliminary data.</text>
</comment>
<dbReference type="EMBL" id="PGFE01000001">
    <property type="protein sequence ID" value="PJJ77815.1"/>
    <property type="molecule type" value="Genomic_DNA"/>
</dbReference>
<keyword evidence="3" id="KW-1185">Reference proteome</keyword>